<dbReference type="Proteomes" id="UP000599688">
    <property type="component" value="Unassembled WGS sequence"/>
</dbReference>
<dbReference type="Gene3D" id="3.30.2310.20">
    <property type="entry name" value="RelE-like"/>
    <property type="match status" value="1"/>
</dbReference>
<proteinExistence type="predicted"/>
<gene>
    <name evidence="1" type="ORF">GCM10010831_20340</name>
</gene>
<dbReference type="InterPro" id="IPR035093">
    <property type="entry name" value="RelE/ParE_toxin_dom_sf"/>
</dbReference>
<protein>
    <recommendedName>
        <fullName evidence="3">ParE toxin of type II toxin-antitoxin system, parDE</fullName>
    </recommendedName>
</protein>
<dbReference type="AlphaFoldDB" id="A0A917EAE3"/>
<evidence type="ECO:0000313" key="1">
    <source>
        <dbReference type="EMBL" id="GGE19117.1"/>
    </source>
</evidence>
<evidence type="ECO:0000313" key="2">
    <source>
        <dbReference type="Proteomes" id="UP000599688"/>
    </source>
</evidence>
<reference evidence="1 2" key="1">
    <citation type="journal article" date="2014" name="Int. J. Syst. Evol. Microbiol.">
        <title>Complete genome sequence of Corynebacterium casei LMG S-19264T (=DSM 44701T), isolated from a smear-ripened cheese.</title>
        <authorList>
            <consortium name="US DOE Joint Genome Institute (JGI-PGF)"/>
            <person name="Walter F."/>
            <person name="Albersmeier A."/>
            <person name="Kalinowski J."/>
            <person name="Ruckert C."/>
        </authorList>
    </citation>
    <scope>NUCLEOTIDE SEQUENCE [LARGE SCALE GENOMIC DNA]</scope>
    <source>
        <strain evidence="1 2">CGMCC 1.12925</strain>
    </source>
</reference>
<keyword evidence="2" id="KW-1185">Reference proteome</keyword>
<evidence type="ECO:0008006" key="3">
    <source>
        <dbReference type="Google" id="ProtNLM"/>
    </source>
</evidence>
<sequence>MGALDDNFSHLKHEYRKLIIQHCKITYREGNSKIYVIRIFDTRQNPNKNK</sequence>
<accession>A0A917EAE3</accession>
<comment type="caution">
    <text evidence="1">The sequence shown here is derived from an EMBL/GenBank/DDBJ whole genome shotgun (WGS) entry which is preliminary data.</text>
</comment>
<dbReference type="EMBL" id="BMGL01000011">
    <property type="protein sequence ID" value="GGE19117.1"/>
    <property type="molecule type" value="Genomic_DNA"/>
</dbReference>
<organism evidence="1 2">
    <name type="scientific">Psychroflexus salis</name>
    <dbReference type="NCBI Taxonomy" id="1526574"/>
    <lineage>
        <taxon>Bacteria</taxon>
        <taxon>Pseudomonadati</taxon>
        <taxon>Bacteroidota</taxon>
        <taxon>Flavobacteriia</taxon>
        <taxon>Flavobacteriales</taxon>
        <taxon>Flavobacteriaceae</taxon>
        <taxon>Psychroflexus</taxon>
    </lineage>
</organism>
<name>A0A917EAE3_9FLAO</name>